<dbReference type="EMBL" id="JAHUTI010041056">
    <property type="protein sequence ID" value="MED6245669.1"/>
    <property type="molecule type" value="Genomic_DNA"/>
</dbReference>
<proteinExistence type="predicted"/>
<comment type="caution">
    <text evidence="2">The sequence shown here is derived from an EMBL/GenBank/DDBJ whole genome shotgun (WGS) entry which is preliminary data.</text>
</comment>
<sequence>MDKKLSTGSCQTDPVTEFCVCVFVYYTWSGSLFTLSSVSCLVNWFHSLCLPVVSPTPIFADYLVLPFIGSPCISCLYSSSLVAFVPHFVLGCICSVCFPGRTWWCILCLGLALVSTGPLARTIKLGLTIIHLIPGVSFSALWSYPQLHFMTVGHSQMDQAEGEELITLWEYLQRATESCAHQAEVHEEQ</sequence>
<keyword evidence="1" id="KW-0812">Transmembrane</keyword>
<organism evidence="2 3">
    <name type="scientific">Ataeniobius toweri</name>
    <dbReference type="NCBI Taxonomy" id="208326"/>
    <lineage>
        <taxon>Eukaryota</taxon>
        <taxon>Metazoa</taxon>
        <taxon>Chordata</taxon>
        <taxon>Craniata</taxon>
        <taxon>Vertebrata</taxon>
        <taxon>Euteleostomi</taxon>
        <taxon>Actinopterygii</taxon>
        <taxon>Neopterygii</taxon>
        <taxon>Teleostei</taxon>
        <taxon>Neoteleostei</taxon>
        <taxon>Acanthomorphata</taxon>
        <taxon>Ovalentaria</taxon>
        <taxon>Atherinomorphae</taxon>
        <taxon>Cyprinodontiformes</taxon>
        <taxon>Goodeidae</taxon>
        <taxon>Ataeniobius</taxon>
    </lineage>
</organism>
<evidence type="ECO:0000313" key="2">
    <source>
        <dbReference type="EMBL" id="MED6245669.1"/>
    </source>
</evidence>
<evidence type="ECO:0000313" key="3">
    <source>
        <dbReference type="Proteomes" id="UP001345963"/>
    </source>
</evidence>
<feature type="transmembrane region" description="Helical" evidence="1">
    <location>
        <begin position="58"/>
        <end position="82"/>
    </location>
</feature>
<dbReference type="Proteomes" id="UP001345963">
    <property type="component" value="Unassembled WGS sequence"/>
</dbReference>
<evidence type="ECO:0000256" key="1">
    <source>
        <dbReference type="SAM" id="Phobius"/>
    </source>
</evidence>
<keyword evidence="3" id="KW-1185">Reference proteome</keyword>
<name>A0ABU7B7A6_9TELE</name>
<protein>
    <submittedName>
        <fullName evidence="2">Uncharacterized protein</fullName>
    </submittedName>
</protein>
<feature type="transmembrane region" description="Helical" evidence="1">
    <location>
        <begin position="23"/>
        <end position="46"/>
    </location>
</feature>
<keyword evidence="1" id="KW-0472">Membrane</keyword>
<accession>A0ABU7B7A6</accession>
<keyword evidence="1" id="KW-1133">Transmembrane helix</keyword>
<feature type="transmembrane region" description="Helical" evidence="1">
    <location>
        <begin position="125"/>
        <end position="144"/>
    </location>
</feature>
<feature type="transmembrane region" description="Helical" evidence="1">
    <location>
        <begin position="88"/>
        <end position="113"/>
    </location>
</feature>
<gene>
    <name evidence="2" type="ORF">ATANTOWER_006373</name>
</gene>
<reference evidence="2 3" key="1">
    <citation type="submission" date="2021-07" db="EMBL/GenBank/DDBJ databases">
        <authorList>
            <person name="Palmer J.M."/>
        </authorList>
    </citation>
    <scope>NUCLEOTIDE SEQUENCE [LARGE SCALE GENOMIC DNA]</scope>
    <source>
        <strain evidence="2 3">AT_MEX2019</strain>
        <tissue evidence="2">Muscle</tissue>
    </source>
</reference>